<dbReference type="InterPro" id="IPR011006">
    <property type="entry name" value="CheY-like_superfamily"/>
</dbReference>
<keyword evidence="2" id="KW-0547">Nucleotide-binding</keyword>
<dbReference type="CDD" id="cd00009">
    <property type="entry name" value="AAA"/>
    <property type="match status" value="1"/>
</dbReference>
<accession>A0A660SKF2</accession>
<comment type="caution">
    <text evidence="10">The sequence shown here is derived from an EMBL/GenBank/DDBJ whole genome shotgun (WGS) entry which is preliminary data.</text>
</comment>
<dbReference type="Gene3D" id="1.10.8.60">
    <property type="match status" value="1"/>
</dbReference>
<proteinExistence type="predicted"/>
<evidence type="ECO:0000256" key="4">
    <source>
        <dbReference type="ARBA" id="ARBA00023015"/>
    </source>
</evidence>
<dbReference type="FunFam" id="3.40.50.2300:FF:000018">
    <property type="entry name" value="DNA-binding transcriptional regulator NtrC"/>
    <property type="match status" value="1"/>
</dbReference>
<dbReference type="AlphaFoldDB" id="A0A660SKF2"/>
<dbReference type="InterPro" id="IPR002197">
    <property type="entry name" value="HTH_Fis"/>
</dbReference>
<dbReference type="SUPFAM" id="SSF52172">
    <property type="entry name" value="CheY-like"/>
    <property type="match status" value="1"/>
</dbReference>
<dbReference type="InterPro" id="IPR058031">
    <property type="entry name" value="AAA_lid_NorR"/>
</dbReference>
<protein>
    <submittedName>
        <fullName evidence="10">Two-component system response regulator</fullName>
    </submittedName>
</protein>
<evidence type="ECO:0000256" key="7">
    <source>
        <dbReference type="PROSITE-ProRule" id="PRU00169"/>
    </source>
</evidence>
<dbReference type="PROSITE" id="PS50110">
    <property type="entry name" value="RESPONSE_REGULATORY"/>
    <property type="match status" value="1"/>
</dbReference>
<dbReference type="SMART" id="SM00448">
    <property type="entry name" value="REC"/>
    <property type="match status" value="1"/>
</dbReference>
<dbReference type="PANTHER" id="PTHR32071">
    <property type="entry name" value="TRANSCRIPTIONAL REGULATORY PROTEIN"/>
    <property type="match status" value="1"/>
</dbReference>
<feature type="modified residue" description="4-aspartylphosphate" evidence="7">
    <location>
        <position position="51"/>
    </location>
</feature>
<keyword evidence="6" id="KW-0804">Transcription</keyword>
<dbReference type="InterPro" id="IPR025662">
    <property type="entry name" value="Sigma_54_int_dom_ATP-bd_1"/>
</dbReference>
<dbReference type="PRINTS" id="PR01590">
    <property type="entry name" value="HTHFIS"/>
</dbReference>
<keyword evidence="1 7" id="KW-0597">Phosphoprotein</keyword>
<dbReference type="InterPro" id="IPR025944">
    <property type="entry name" value="Sigma_54_int_dom_CS"/>
</dbReference>
<dbReference type="InterPro" id="IPR009057">
    <property type="entry name" value="Homeodomain-like_sf"/>
</dbReference>
<dbReference type="Pfam" id="PF00158">
    <property type="entry name" value="Sigma54_activat"/>
    <property type="match status" value="1"/>
</dbReference>
<evidence type="ECO:0000256" key="6">
    <source>
        <dbReference type="ARBA" id="ARBA00023163"/>
    </source>
</evidence>
<dbReference type="SUPFAM" id="SSF46689">
    <property type="entry name" value="Homeodomain-like"/>
    <property type="match status" value="1"/>
</dbReference>
<dbReference type="InterPro" id="IPR003593">
    <property type="entry name" value="AAA+_ATPase"/>
</dbReference>
<keyword evidence="4" id="KW-0805">Transcription regulation</keyword>
<dbReference type="GO" id="GO:0006355">
    <property type="term" value="P:regulation of DNA-templated transcription"/>
    <property type="evidence" value="ECO:0007669"/>
    <property type="project" value="InterPro"/>
</dbReference>
<dbReference type="PROSITE" id="PS50045">
    <property type="entry name" value="SIGMA54_INTERACT_4"/>
    <property type="match status" value="1"/>
</dbReference>
<evidence type="ECO:0000259" key="9">
    <source>
        <dbReference type="PROSITE" id="PS50110"/>
    </source>
</evidence>
<name>A0A660SKF2_UNCW3</name>
<evidence type="ECO:0000259" key="8">
    <source>
        <dbReference type="PROSITE" id="PS50045"/>
    </source>
</evidence>
<keyword evidence="5" id="KW-0238">DNA-binding</keyword>
<evidence type="ECO:0000313" key="10">
    <source>
        <dbReference type="EMBL" id="RKX71203.1"/>
    </source>
</evidence>
<dbReference type="Gene3D" id="1.10.10.60">
    <property type="entry name" value="Homeodomain-like"/>
    <property type="match status" value="1"/>
</dbReference>
<dbReference type="PROSITE" id="PS00688">
    <property type="entry name" value="SIGMA54_INTERACT_3"/>
    <property type="match status" value="1"/>
</dbReference>
<dbReference type="SMART" id="SM00382">
    <property type="entry name" value="AAA"/>
    <property type="match status" value="1"/>
</dbReference>
<feature type="domain" description="Sigma-54 factor interaction" evidence="8">
    <location>
        <begin position="138"/>
        <end position="362"/>
    </location>
</feature>
<dbReference type="Pfam" id="PF25601">
    <property type="entry name" value="AAA_lid_14"/>
    <property type="match status" value="1"/>
</dbReference>
<dbReference type="InterPro" id="IPR027417">
    <property type="entry name" value="P-loop_NTPase"/>
</dbReference>
<evidence type="ECO:0000256" key="3">
    <source>
        <dbReference type="ARBA" id="ARBA00022840"/>
    </source>
</evidence>
<dbReference type="GO" id="GO:0000160">
    <property type="term" value="P:phosphorelay signal transduction system"/>
    <property type="evidence" value="ECO:0007669"/>
    <property type="project" value="InterPro"/>
</dbReference>
<dbReference type="Gene3D" id="3.40.50.300">
    <property type="entry name" value="P-loop containing nucleotide triphosphate hydrolases"/>
    <property type="match status" value="1"/>
</dbReference>
<dbReference type="SUPFAM" id="SSF52540">
    <property type="entry name" value="P-loop containing nucleoside triphosphate hydrolases"/>
    <property type="match status" value="1"/>
</dbReference>
<organism evidence="10 11">
    <name type="scientific">candidate division WOR-3 bacterium</name>
    <dbReference type="NCBI Taxonomy" id="2052148"/>
    <lineage>
        <taxon>Bacteria</taxon>
        <taxon>Bacteria division WOR-3</taxon>
    </lineage>
</organism>
<dbReference type="GO" id="GO:0043565">
    <property type="term" value="F:sequence-specific DNA binding"/>
    <property type="evidence" value="ECO:0007669"/>
    <property type="project" value="InterPro"/>
</dbReference>
<dbReference type="Proteomes" id="UP000268469">
    <property type="component" value="Unassembled WGS sequence"/>
</dbReference>
<dbReference type="Pfam" id="PF00072">
    <property type="entry name" value="Response_reg"/>
    <property type="match status" value="1"/>
</dbReference>
<dbReference type="InterPro" id="IPR002078">
    <property type="entry name" value="Sigma_54_int"/>
</dbReference>
<dbReference type="FunFam" id="3.40.50.300:FF:000006">
    <property type="entry name" value="DNA-binding transcriptional regulator NtrC"/>
    <property type="match status" value="1"/>
</dbReference>
<dbReference type="InterPro" id="IPR025943">
    <property type="entry name" value="Sigma_54_int_dom_ATP-bd_2"/>
</dbReference>
<dbReference type="InterPro" id="IPR001789">
    <property type="entry name" value="Sig_transdc_resp-reg_receiver"/>
</dbReference>
<evidence type="ECO:0000313" key="11">
    <source>
        <dbReference type="Proteomes" id="UP000268469"/>
    </source>
</evidence>
<evidence type="ECO:0000256" key="1">
    <source>
        <dbReference type="ARBA" id="ARBA00022553"/>
    </source>
</evidence>
<dbReference type="Pfam" id="PF02954">
    <property type="entry name" value="HTH_8"/>
    <property type="match status" value="1"/>
</dbReference>
<feature type="domain" description="Response regulatory" evidence="9">
    <location>
        <begin position="2"/>
        <end position="116"/>
    </location>
</feature>
<evidence type="ECO:0000256" key="2">
    <source>
        <dbReference type="ARBA" id="ARBA00022741"/>
    </source>
</evidence>
<keyword evidence="3" id="KW-0067">ATP-binding</keyword>
<dbReference type="GO" id="GO:0005524">
    <property type="term" value="F:ATP binding"/>
    <property type="evidence" value="ECO:0007669"/>
    <property type="project" value="UniProtKB-KW"/>
</dbReference>
<evidence type="ECO:0000256" key="5">
    <source>
        <dbReference type="ARBA" id="ARBA00023125"/>
    </source>
</evidence>
<reference evidence="10 11" key="1">
    <citation type="submission" date="2018-06" db="EMBL/GenBank/DDBJ databases">
        <title>Extensive metabolic versatility and redundancy in microbially diverse, dynamic hydrothermal sediments.</title>
        <authorList>
            <person name="Dombrowski N."/>
            <person name="Teske A."/>
            <person name="Baker B.J."/>
        </authorList>
    </citation>
    <scope>NUCLEOTIDE SEQUENCE [LARGE SCALE GENOMIC DNA]</scope>
    <source>
        <strain evidence="10">B36_G15</strain>
    </source>
</reference>
<gene>
    <name evidence="10" type="ORF">DRP53_02330</name>
</gene>
<dbReference type="Gene3D" id="3.40.50.2300">
    <property type="match status" value="1"/>
</dbReference>
<dbReference type="EMBL" id="QNBE01000014">
    <property type="protein sequence ID" value="RKX71203.1"/>
    <property type="molecule type" value="Genomic_DNA"/>
</dbReference>
<dbReference type="PROSITE" id="PS00675">
    <property type="entry name" value="SIGMA54_INTERACT_1"/>
    <property type="match status" value="1"/>
</dbReference>
<sequence length="425" mass="48529">MKILIVEDERRFAQLIGEELKELGYKVCLVGDGTQALKEMEASPYEIVLTDIRMAPMDGVELLKRMKEKWPETEVVMMTAYASVETAVEALRHGAFDYLIKPFDFEELRLTIERIVEKLRLKRERDELKSEIEAGQELIYRSQKMAEVVRMATEVAKSDTPVLVLGESGTGKELVARLIHKNSPRKARPFLPIHCAAIPETLLESELFGYERGAFTGANRPKPGKFEVAEGGTVFLDEVGEIPPSIQVKLLRVLQEKRISRLGSTDEVAIDVRIISATNKDLEEEIEKGHFRDDLYYRISVFPILIPPLRERPEDIPPLVTHILKRLRFPHGVDDEAMADLLSYPWPGNVRELENVLERATILARGRIRREHLNLRSTSKGLYEMEREMIIDALKKAGGNKAKAARLLGITRRTLYSRMEKYGLR</sequence>
<dbReference type="PROSITE" id="PS00676">
    <property type="entry name" value="SIGMA54_INTERACT_2"/>
    <property type="match status" value="1"/>
</dbReference>